<evidence type="ECO:0000256" key="2">
    <source>
        <dbReference type="SAM" id="Coils"/>
    </source>
</evidence>
<dbReference type="PANTHER" id="PTHR30386">
    <property type="entry name" value="MEMBRANE FUSION SUBUNIT OF EMRAB-TOLC MULTIDRUG EFFLUX PUMP"/>
    <property type="match status" value="1"/>
</dbReference>
<protein>
    <submittedName>
        <fullName evidence="5">HlyD family efflux transporter periplasmic adaptor subunit</fullName>
    </submittedName>
</protein>
<name>A0ABU8S713_9SPHN</name>
<proteinExistence type="predicted"/>
<evidence type="ECO:0000256" key="1">
    <source>
        <dbReference type="ARBA" id="ARBA00004196"/>
    </source>
</evidence>
<organism evidence="5 6">
    <name type="scientific">Novosphingobium aquae</name>
    <dbReference type="NCBI Taxonomy" id="3133435"/>
    <lineage>
        <taxon>Bacteria</taxon>
        <taxon>Pseudomonadati</taxon>
        <taxon>Pseudomonadota</taxon>
        <taxon>Alphaproteobacteria</taxon>
        <taxon>Sphingomonadales</taxon>
        <taxon>Sphingomonadaceae</taxon>
        <taxon>Novosphingobium</taxon>
    </lineage>
</organism>
<accession>A0ABU8S713</accession>
<keyword evidence="3" id="KW-1133">Transmembrane helix</keyword>
<dbReference type="SUPFAM" id="SSF111369">
    <property type="entry name" value="HlyD-like secretion proteins"/>
    <property type="match status" value="3"/>
</dbReference>
<dbReference type="Gene3D" id="2.40.30.170">
    <property type="match status" value="1"/>
</dbReference>
<dbReference type="EMBL" id="JBBHJY010000003">
    <property type="protein sequence ID" value="MEJ6009753.1"/>
    <property type="molecule type" value="Genomic_DNA"/>
</dbReference>
<sequence length="383" mass="39882">MAEADPGVLEGLELDTADAGRKARRNKLLSIIGIAVLAALLIYGAWYFLVGSRTISTDNAYVGADTASVTPMVSGQVIEVAVADTQVVRKGDVLVRLDDSEARIALAQAEADLAKARRQFGQAAATSSALAAQVQARSAEEGRARAQLSAAQAEFAKASVDLERRRKLAPGGAVSGDELSSATSAYAAARANLDLARAGISQAGAIRNAASGELAANNALISGTTAVSSPDVLAAQARLDLARLNLERTVVRAPIAGVITRRSVQTGQRVGSGAPLMLIVPVEQVYVDANFKEAQLRRLKIGQPVTLTSDLYGSGVEFHGKVVGMSGGTGSSFALIPAQNATGNWIKVVQRLPVRVALDPRELRARPLRVGLSMEAVIDVSAQ</sequence>
<dbReference type="Gene3D" id="1.10.287.470">
    <property type="entry name" value="Helix hairpin bin"/>
    <property type="match status" value="1"/>
</dbReference>
<dbReference type="Pfam" id="PF25885">
    <property type="entry name" value="HH_EMRA"/>
    <property type="match status" value="1"/>
</dbReference>
<evidence type="ECO:0000259" key="4">
    <source>
        <dbReference type="Pfam" id="PF25885"/>
    </source>
</evidence>
<dbReference type="PRINTS" id="PR01490">
    <property type="entry name" value="RTXTOXIND"/>
</dbReference>
<evidence type="ECO:0000256" key="3">
    <source>
        <dbReference type="SAM" id="Phobius"/>
    </source>
</evidence>
<dbReference type="RefSeq" id="WP_339966008.1">
    <property type="nucleotide sequence ID" value="NZ_JBBHJY010000003.1"/>
</dbReference>
<dbReference type="InterPro" id="IPR058633">
    <property type="entry name" value="EmrA/FarA_HH"/>
</dbReference>
<evidence type="ECO:0000313" key="6">
    <source>
        <dbReference type="Proteomes" id="UP001379235"/>
    </source>
</evidence>
<gene>
    <name evidence="5" type="ORF">WG900_07465</name>
</gene>
<keyword evidence="2" id="KW-0175">Coiled coil</keyword>
<dbReference type="Proteomes" id="UP001379235">
    <property type="component" value="Unassembled WGS sequence"/>
</dbReference>
<dbReference type="Gene3D" id="2.40.50.100">
    <property type="match status" value="1"/>
</dbReference>
<dbReference type="InterPro" id="IPR050739">
    <property type="entry name" value="MFP"/>
</dbReference>
<feature type="domain" description="Multidrug export protein EmrA/FarA alpha-helical hairpin" evidence="4">
    <location>
        <begin position="101"/>
        <end position="249"/>
    </location>
</feature>
<keyword evidence="3" id="KW-0472">Membrane</keyword>
<evidence type="ECO:0000313" key="5">
    <source>
        <dbReference type="EMBL" id="MEJ6009753.1"/>
    </source>
</evidence>
<keyword evidence="6" id="KW-1185">Reference proteome</keyword>
<reference evidence="5 6" key="1">
    <citation type="submission" date="2024-03" db="EMBL/GenBank/DDBJ databases">
        <authorList>
            <person name="Jo J.-H."/>
        </authorList>
    </citation>
    <scope>NUCLEOTIDE SEQUENCE [LARGE SCALE GENOMIC DNA]</scope>
    <source>
        <strain evidence="5 6">AS3R-12</strain>
    </source>
</reference>
<comment type="subcellular location">
    <subcellularLocation>
        <location evidence="1">Cell envelope</location>
    </subcellularLocation>
</comment>
<feature type="coiled-coil region" evidence="2">
    <location>
        <begin position="97"/>
        <end position="126"/>
    </location>
</feature>
<dbReference type="PANTHER" id="PTHR30386:SF19">
    <property type="entry name" value="MULTIDRUG EXPORT PROTEIN EMRA-RELATED"/>
    <property type="match status" value="1"/>
</dbReference>
<comment type="caution">
    <text evidence="5">The sequence shown here is derived from an EMBL/GenBank/DDBJ whole genome shotgun (WGS) entry which is preliminary data.</text>
</comment>
<keyword evidence="3" id="KW-0812">Transmembrane</keyword>
<feature type="transmembrane region" description="Helical" evidence="3">
    <location>
        <begin position="28"/>
        <end position="49"/>
    </location>
</feature>